<dbReference type="SMART" id="SM00347">
    <property type="entry name" value="HTH_MARR"/>
    <property type="match status" value="1"/>
</dbReference>
<dbReference type="PROSITE" id="PS50995">
    <property type="entry name" value="HTH_MARR_2"/>
    <property type="match status" value="1"/>
</dbReference>
<evidence type="ECO:0000313" key="3">
    <source>
        <dbReference type="EMBL" id="MBB4749789.1"/>
    </source>
</evidence>
<dbReference type="InterPro" id="IPR000835">
    <property type="entry name" value="HTH_MarR-typ"/>
</dbReference>
<dbReference type="Proteomes" id="UP000590511">
    <property type="component" value="Unassembled WGS sequence"/>
</dbReference>
<dbReference type="InterPro" id="IPR039422">
    <property type="entry name" value="MarR/SlyA-like"/>
</dbReference>
<dbReference type="EMBL" id="JACHNC010000001">
    <property type="protein sequence ID" value="MBB4749789.1"/>
    <property type="molecule type" value="Genomic_DNA"/>
</dbReference>
<dbReference type="SUPFAM" id="SSF46785">
    <property type="entry name" value="Winged helix' DNA-binding domain"/>
    <property type="match status" value="1"/>
</dbReference>
<dbReference type="PANTHER" id="PTHR33164">
    <property type="entry name" value="TRANSCRIPTIONAL REGULATOR, MARR FAMILY"/>
    <property type="match status" value="1"/>
</dbReference>
<evidence type="ECO:0000256" key="1">
    <source>
        <dbReference type="SAM" id="MobiDB-lite"/>
    </source>
</evidence>
<keyword evidence="3" id="KW-0238">DNA-binding</keyword>
<dbReference type="InterPro" id="IPR036388">
    <property type="entry name" value="WH-like_DNA-bd_sf"/>
</dbReference>
<dbReference type="Gene3D" id="1.10.10.10">
    <property type="entry name" value="Winged helix-like DNA-binding domain superfamily/Winged helix DNA-binding domain"/>
    <property type="match status" value="1"/>
</dbReference>
<feature type="domain" description="HTH marR-type" evidence="2">
    <location>
        <begin position="28"/>
        <end position="157"/>
    </location>
</feature>
<proteinExistence type="predicted"/>
<dbReference type="PANTHER" id="PTHR33164:SF106">
    <property type="entry name" value="TRANSCRIPTIONAL REGULATORY PROTEIN"/>
    <property type="match status" value="1"/>
</dbReference>
<evidence type="ECO:0000259" key="2">
    <source>
        <dbReference type="PROSITE" id="PS50995"/>
    </source>
</evidence>
<dbReference type="GO" id="GO:0003700">
    <property type="term" value="F:DNA-binding transcription factor activity"/>
    <property type="evidence" value="ECO:0007669"/>
    <property type="project" value="InterPro"/>
</dbReference>
<comment type="caution">
    <text evidence="3">The sequence shown here is derived from an EMBL/GenBank/DDBJ whole genome shotgun (WGS) entry which is preliminary data.</text>
</comment>
<gene>
    <name evidence="3" type="ORF">BJ964_003950</name>
</gene>
<dbReference type="GO" id="GO:0003677">
    <property type="term" value="F:DNA binding"/>
    <property type="evidence" value="ECO:0007669"/>
    <property type="project" value="UniProtKB-KW"/>
</dbReference>
<dbReference type="Pfam" id="PF12802">
    <property type="entry name" value="MarR_2"/>
    <property type="match status" value="1"/>
</dbReference>
<dbReference type="InterPro" id="IPR036390">
    <property type="entry name" value="WH_DNA-bd_sf"/>
</dbReference>
<dbReference type="RefSeq" id="WP_188122051.1">
    <property type="nucleotide sequence ID" value="NZ_BOMP01000023.1"/>
</dbReference>
<accession>A0A7W7HFZ8</accession>
<reference evidence="3 4" key="1">
    <citation type="submission" date="2020-08" db="EMBL/GenBank/DDBJ databases">
        <title>Sequencing the genomes of 1000 actinobacteria strains.</title>
        <authorList>
            <person name="Klenk H.-P."/>
        </authorList>
    </citation>
    <scope>NUCLEOTIDE SEQUENCE [LARGE SCALE GENOMIC DNA]</scope>
    <source>
        <strain evidence="3 4">DSM 43150</strain>
    </source>
</reference>
<protein>
    <submittedName>
        <fullName evidence="3">DNA-binding MarR family transcriptional regulator</fullName>
    </submittedName>
</protein>
<sequence>MSKQSPVTGRWGSFPPAAPQDSGPRQAAADAAAAFGAAADEVDDAAAAALHVNRTDLRIIGLIGAVGAMTAGTLAEAAHLSPAATTAAIQRLVAAGHLRRDTDPADRRRAVVTVTPATAEAVGRIYGPIAEAGHRLLTGYSDADLELITGFLEAGRRMQVDQADRIRTHPAR</sequence>
<feature type="region of interest" description="Disordered" evidence="1">
    <location>
        <begin position="1"/>
        <end position="27"/>
    </location>
</feature>
<evidence type="ECO:0000313" key="4">
    <source>
        <dbReference type="Proteomes" id="UP000590511"/>
    </source>
</evidence>
<name>A0A7W7HFZ8_9ACTN</name>
<dbReference type="GO" id="GO:0006950">
    <property type="term" value="P:response to stress"/>
    <property type="evidence" value="ECO:0007669"/>
    <property type="project" value="TreeGrafter"/>
</dbReference>
<organism evidence="3 4">
    <name type="scientific">Actinoplanes lobatus</name>
    <dbReference type="NCBI Taxonomy" id="113568"/>
    <lineage>
        <taxon>Bacteria</taxon>
        <taxon>Bacillati</taxon>
        <taxon>Actinomycetota</taxon>
        <taxon>Actinomycetes</taxon>
        <taxon>Micromonosporales</taxon>
        <taxon>Micromonosporaceae</taxon>
        <taxon>Actinoplanes</taxon>
    </lineage>
</organism>
<dbReference type="AlphaFoldDB" id="A0A7W7HFZ8"/>